<evidence type="ECO:0000256" key="1">
    <source>
        <dbReference type="SAM" id="MobiDB-lite"/>
    </source>
</evidence>
<accession>A0A2P2QG59</accession>
<protein>
    <submittedName>
        <fullName evidence="2">Uncharacterized protein</fullName>
    </submittedName>
</protein>
<feature type="compositionally biased region" description="Polar residues" evidence="1">
    <location>
        <begin position="30"/>
        <end position="41"/>
    </location>
</feature>
<dbReference type="EMBL" id="GGEC01085383">
    <property type="protein sequence ID" value="MBX65867.1"/>
    <property type="molecule type" value="Transcribed_RNA"/>
</dbReference>
<name>A0A2P2QG59_RHIMU</name>
<sequence>MLRSLSQLLISGLLPWTRTGRRSTQDRSTRSLTTEALSSGSCMAAPPHLMTTV</sequence>
<feature type="region of interest" description="Disordered" evidence="1">
    <location>
        <begin position="19"/>
        <end position="53"/>
    </location>
</feature>
<dbReference type="AlphaFoldDB" id="A0A2P2QG59"/>
<organism evidence="2">
    <name type="scientific">Rhizophora mucronata</name>
    <name type="common">Asiatic mangrove</name>
    <dbReference type="NCBI Taxonomy" id="61149"/>
    <lineage>
        <taxon>Eukaryota</taxon>
        <taxon>Viridiplantae</taxon>
        <taxon>Streptophyta</taxon>
        <taxon>Embryophyta</taxon>
        <taxon>Tracheophyta</taxon>
        <taxon>Spermatophyta</taxon>
        <taxon>Magnoliopsida</taxon>
        <taxon>eudicotyledons</taxon>
        <taxon>Gunneridae</taxon>
        <taxon>Pentapetalae</taxon>
        <taxon>rosids</taxon>
        <taxon>fabids</taxon>
        <taxon>Malpighiales</taxon>
        <taxon>Rhizophoraceae</taxon>
        <taxon>Rhizophora</taxon>
    </lineage>
</organism>
<proteinExistence type="predicted"/>
<evidence type="ECO:0000313" key="2">
    <source>
        <dbReference type="EMBL" id="MBX65867.1"/>
    </source>
</evidence>
<reference evidence="2" key="1">
    <citation type="submission" date="2018-02" db="EMBL/GenBank/DDBJ databases">
        <title>Rhizophora mucronata_Transcriptome.</title>
        <authorList>
            <person name="Meera S.P."/>
            <person name="Sreeshan A."/>
            <person name="Augustine A."/>
        </authorList>
    </citation>
    <scope>NUCLEOTIDE SEQUENCE</scope>
    <source>
        <tissue evidence="2">Leaf</tissue>
    </source>
</reference>